<proteinExistence type="predicted"/>
<dbReference type="GO" id="GO:0016787">
    <property type="term" value="F:hydrolase activity"/>
    <property type="evidence" value="ECO:0007669"/>
    <property type="project" value="InterPro"/>
</dbReference>
<evidence type="ECO:0000313" key="3">
    <source>
        <dbReference type="EMBL" id="CAA9585728.1"/>
    </source>
</evidence>
<protein>
    <recommendedName>
        <fullName evidence="2">Dienelactone hydrolase domain-containing protein</fullName>
    </recommendedName>
</protein>
<name>A0A6J4VQH6_9DEIN</name>
<dbReference type="InterPro" id="IPR050955">
    <property type="entry name" value="Plant_Biomass_Hydrol_Est"/>
</dbReference>
<feature type="domain" description="Dienelactone hydrolase" evidence="2">
    <location>
        <begin position="87"/>
        <end position="183"/>
    </location>
</feature>
<dbReference type="PANTHER" id="PTHR43037:SF1">
    <property type="entry name" value="BLL1128 PROTEIN"/>
    <property type="match status" value="1"/>
</dbReference>
<organism evidence="3">
    <name type="scientific">uncultured Truepera sp</name>
    <dbReference type="NCBI Taxonomy" id="543023"/>
    <lineage>
        <taxon>Bacteria</taxon>
        <taxon>Thermotogati</taxon>
        <taxon>Deinococcota</taxon>
        <taxon>Deinococci</taxon>
        <taxon>Trueperales</taxon>
        <taxon>Trueperaceae</taxon>
        <taxon>Truepera</taxon>
        <taxon>environmental samples</taxon>
    </lineage>
</organism>
<gene>
    <name evidence="3" type="ORF">AVDCRST_MAG86-3480</name>
</gene>
<dbReference type="EMBL" id="CADCWP010000313">
    <property type="protein sequence ID" value="CAA9585728.1"/>
    <property type="molecule type" value="Genomic_DNA"/>
</dbReference>
<dbReference type="Gene3D" id="3.40.50.1820">
    <property type="entry name" value="alpha/beta hydrolase"/>
    <property type="match status" value="1"/>
</dbReference>
<dbReference type="PANTHER" id="PTHR43037">
    <property type="entry name" value="UNNAMED PRODUCT-RELATED"/>
    <property type="match status" value="1"/>
</dbReference>
<reference evidence="3" key="1">
    <citation type="submission" date="2020-02" db="EMBL/GenBank/DDBJ databases">
        <authorList>
            <person name="Meier V. D."/>
        </authorList>
    </citation>
    <scope>NUCLEOTIDE SEQUENCE</scope>
    <source>
        <strain evidence="3">AVDCRST_MAG86</strain>
    </source>
</reference>
<dbReference type="Pfam" id="PF01738">
    <property type="entry name" value="DLH"/>
    <property type="match status" value="1"/>
</dbReference>
<evidence type="ECO:0000256" key="1">
    <source>
        <dbReference type="ARBA" id="ARBA00022729"/>
    </source>
</evidence>
<dbReference type="AlphaFoldDB" id="A0A6J4VQH6"/>
<accession>A0A6J4VQH6</accession>
<evidence type="ECO:0000259" key="2">
    <source>
        <dbReference type="Pfam" id="PF01738"/>
    </source>
</evidence>
<dbReference type="SUPFAM" id="SSF53474">
    <property type="entry name" value="alpha/beta-Hydrolases"/>
    <property type="match status" value="1"/>
</dbReference>
<keyword evidence="1" id="KW-0732">Signal</keyword>
<dbReference type="InterPro" id="IPR029058">
    <property type="entry name" value="AB_hydrolase_fold"/>
</dbReference>
<sequence>MTPQKITTAPLPYLLYTPKPAAKLPLILFLHGSGERGDDLDHVGDHGLSEILANLPEAALVVAPQCPANARWTDHLHALETILDAVIAEHPADKSRVYLTGLSLGGQGAWFLAARAPQRFAALVPVCGRSNPGAADRLKNLPTWTFHGADDNIVPLNESTKMVSALEAVGGTVKLTMYPGTGHNSWTRAYSEPELYMWLFAQSQTG</sequence>
<dbReference type="InterPro" id="IPR002925">
    <property type="entry name" value="Dienelactn_hydro"/>
</dbReference>